<proteinExistence type="predicted"/>
<dbReference type="PANTHER" id="PTHR47280">
    <property type="entry name" value="PHEOPHYTINASE, CHLOROPLASTIC"/>
    <property type="match status" value="1"/>
</dbReference>
<dbReference type="InterPro" id="IPR000073">
    <property type="entry name" value="AB_hydrolase_1"/>
</dbReference>
<evidence type="ECO:0000313" key="2">
    <source>
        <dbReference type="EMBL" id="GER27722.1"/>
    </source>
</evidence>
<keyword evidence="2" id="KW-0378">Hydrolase</keyword>
<dbReference type="InterPro" id="IPR029058">
    <property type="entry name" value="AB_hydrolase_fold"/>
</dbReference>
<dbReference type="SUPFAM" id="SSF53474">
    <property type="entry name" value="alpha/beta-Hydrolases"/>
    <property type="match status" value="1"/>
</dbReference>
<dbReference type="PANTHER" id="PTHR47280:SF1">
    <property type="entry name" value="PHEOPHYTINASE, CHLOROPLASTIC"/>
    <property type="match status" value="1"/>
</dbReference>
<gene>
    <name evidence="2" type="ORF">STAS_03445</name>
</gene>
<protein>
    <submittedName>
        <fullName evidence="2">Alpha/beta hydrolase-fold family protein</fullName>
    </submittedName>
</protein>
<dbReference type="OrthoDB" id="408373at2759"/>
<evidence type="ECO:0000259" key="1">
    <source>
        <dbReference type="Pfam" id="PF00561"/>
    </source>
</evidence>
<evidence type="ECO:0000313" key="3">
    <source>
        <dbReference type="Proteomes" id="UP000325081"/>
    </source>
</evidence>
<dbReference type="EMBL" id="BKCP01002113">
    <property type="protein sequence ID" value="GER27722.1"/>
    <property type="molecule type" value="Genomic_DNA"/>
</dbReference>
<accession>A0A5A7P4Q9</accession>
<sequence length="517" mass="58017">MEIISSHGAHCCDSVNIRYVTYFDTQRSKLRAAKDKRFYPFVIESRFANSRYSHQQYRASTAVCSLERCEHDNSSLLSETCDSYVLGRKKGVTSTGIGISHPMPKVSIPGLPNEDNGERVASISSCYWEWKPKLNVHYKTSGSENVDSPPVLFLPGFGVGSFHFDKQLKDLGRDYRVFALDFLGQGMSLPQEDPTLGSKDGNKFILDGQVDLWGLGDESEPWAKELVYSVDLWREQVQYFVEQVIREPVYLVGNSLGGFVALYLTACNPELVKGVTLLNATPFWGFLPNPEISPKLSKLLPWDGTFPLPPGVRKLVEILWLKISDPRSIADILRQVYADHTTNVDEVFSQIIETTQHPAAAASLASILFAPRGQLSFNEALARCKMNNIPICLTYGKEDPWVMPIFGLHVKRQVPNAPYYEISPAGHCPHDEVPEVVNFILRGWINNLESGGSIVLPLFDNSKDADYGFTKEVEFSRKGGFKKSVQVKLYGSKFGLLNWLSSQLKLLSYNGKVRWIS</sequence>
<dbReference type="InterPro" id="IPR044211">
    <property type="entry name" value="PPH_chloroplastic"/>
</dbReference>
<comment type="caution">
    <text evidence="2">The sequence shown here is derived from an EMBL/GenBank/DDBJ whole genome shotgun (WGS) entry which is preliminary data.</text>
</comment>
<dbReference type="GO" id="GO:0015996">
    <property type="term" value="P:chlorophyll catabolic process"/>
    <property type="evidence" value="ECO:0007669"/>
    <property type="project" value="InterPro"/>
</dbReference>
<keyword evidence="3" id="KW-1185">Reference proteome</keyword>
<reference evidence="3" key="1">
    <citation type="journal article" date="2019" name="Curr. Biol.">
        <title>Genome Sequence of Striga asiatica Provides Insight into the Evolution of Plant Parasitism.</title>
        <authorList>
            <person name="Yoshida S."/>
            <person name="Kim S."/>
            <person name="Wafula E.K."/>
            <person name="Tanskanen J."/>
            <person name="Kim Y.M."/>
            <person name="Honaas L."/>
            <person name="Yang Z."/>
            <person name="Spallek T."/>
            <person name="Conn C.E."/>
            <person name="Ichihashi Y."/>
            <person name="Cheong K."/>
            <person name="Cui S."/>
            <person name="Der J.P."/>
            <person name="Gundlach H."/>
            <person name="Jiao Y."/>
            <person name="Hori C."/>
            <person name="Ishida J.K."/>
            <person name="Kasahara H."/>
            <person name="Kiba T."/>
            <person name="Kim M.S."/>
            <person name="Koo N."/>
            <person name="Laohavisit A."/>
            <person name="Lee Y.H."/>
            <person name="Lumba S."/>
            <person name="McCourt P."/>
            <person name="Mortimer J.C."/>
            <person name="Mutuku J.M."/>
            <person name="Nomura T."/>
            <person name="Sasaki-Sekimoto Y."/>
            <person name="Seto Y."/>
            <person name="Wang Y."/>
            <person name="Wakatake T."/>
            <person name="Sakakibara H."/>
            <person name="Demura T."/>
            <person name="Yamaguchi S."/>
            <person name="Yoneyama K."/>
            <person name="Manabe R.I."/>
            <person name="Nelson D.C."/>
            <person name="Schulman A.H."/>
            <person name="Timko M.P."/>
            <person name="dePamphilis C.W."/>
            <person name="Choi D."/>
            <person name="Shirasu K."/>
        </authorList>
    </citation>
    <scope>NUCLEOTIDE SEQUENCE [LARGE SCALE GENOMIC DNA]</scope>
    <source>
        <strain evidence="3">cv. UVA1</strain>
    </source>
</reference>
<dbReference type="Proteomes" id="UP000325081">
    <property type="component" value="Unassembled WGS sequence"/>
</dbReference>
<dbReference type="AlphaFoldDB" id="A0A5A7P4Q9"/>
<dbReference type="FunFam" id="3.40.50.1820:FF:000136">
    <property type="entry name" value="Pheophytinase, chloroplastic"/>
    <property type="match status" value="1"/>
</dbReference>
<dbReference type="GO" id="GO:0009507">
    <property type="term" value="C:chloroplast"/>
    <property type="evidence" value="ECO:0007669"/>
    <property type="project" value="TreeGrafter"/>
</dbReference>
<organism evidence="2 3">
    <name type="scientific">Striga asiatica</name>
    <name type="common">Asiatic witchweed</name>
    <name type="synonym">Buchnera asiatica</name>
    <dbReference type="NCBI Taxonomy" id="4170"/>
    <lineage>
        <taxon>Eukaryota</taxon>
        <taxon>Viridiplantae</taxon>
        <taxon>Streptophyta</taxon>
        <taxon>Embryophyta</taxon>
        <taxon>Tracheophyta</taxon>
        <taxon>Spermatophyta</taxon>
        <taxon>Magnoliopsida</taxon>
        <taxon>eudicotyledons</taxon>
        <taxon>Gunneridae</taxon>
        <taxon>Pentapetalae</taxon>
        <taxon>asterids</taxon>
        <taxon>lamiids</taxon>
        <taxon>Lamiales</taxon>
        <taxon>Orobanchaceae</taxon>
        <taxon>Buchnereae</taxon>
        <taxon>Striga</taxon>
    </lineage>
</organism>
<dbReference type="Pfam" id="PF00561">
    <property type="entry name" value="Abhydrolase_1"/>
    <property type="match status" value="1"/>
</dbReference>
<name>A0A5A7P4Q9_STRAF</name>
<dbReference type="Gene3D" id="3.40.50.1820">
    <property type="entry name" value="alpha/beta hydrolase"/>
    <property type="match status" value="1"/>
</dbReference>
<feature type="domain" description="AB hydrolase-1" evidence="1">
    <location>
        <begin position="149"/>
        <end position="432"/>
    </location>
</feature>
<dbReference type="GO" id="GO:0080124">
    <property type="term" value="F:pheophytinase activity"/>
    <property type="evidence" value="ECO:0007669"/>
    <property type="project" value="InterPro"/>
</dbReference>